<accession>A0A6J5M006</accession>
<sequence length="511" mass="59239">MSLKKTPKTKQEVRELAEADLKTFIHLVAPHRVLGAVHEELCDWWTRQDAKDNQLVLLPRDHQKSAMIAYRVAWWITKNPDVTILYVSATADLSEKQLKFIKDILTSEIYQFYWPEMVSASENSRERWTADEISVDHPKRKKEGVRDPTVKAVGLTANTTGLHCQVAVCDDLVVPGNAYSEIGRNQVKAMYSQLASIETTGAKEWVCGTRYHPADLYKDLMEMTESYYDEGTDEDVETAVYEVFERVVETNGEFLWPKQRRPDGKTFGFDERELARKKAKYLDVTQFYSQYYNNPNAIETQQIDRGKFQYYNRENVQNISGTWYVGNQALSVYAAMDFAYSVTNTSDFTVIMVVGVDEDNNYYILDIERFKTNKISHMYDRVESVYRKWRFKKLRAEAVGAQKLVVQQFKEYMRQQQIIFTIDEYYPPTNMNKAERIAATLEPRYANNMIWHYKGGNCSILEEELVLTNSEHDDVKDALAACIEIAKPGIAKGWHKKNNVVFHSRFGGRAF</sequence>
<evidence type="ECO:0000256" key="4">
    <source>
        <dbReference type="ARBA" id="ARBA00023219"/>
    </source>
</evidence>
<feature type="domain" description="Terminase large subunit gp17-like C-terminal" evidence="5">
    <location>
        <begin position="335"/>
        <end position="481"/>
    </location>
</feature>
<dbReference type="Gene3D" id="3.40.50.300">
    <property type="entry name" value="P-loop containing nucleotide triphosphate hydrolases"/>
    <property type="match status" value="1"/>
</dbReference>
<keyword evidence="1" id="KW-1188">Viral release from host cell</keyword>
<gene>
    <name evidence="6" type="ORF">UFOVP336_65</name>
</gene>
<evidence type="ECO:0000256" key="1">
    <source>
        <dbReference type="ARBA" id="ARBA00022612"/>
    </source>
</evidence>
<dbReference type="Pfam" id="PF17289">
    <property type="entry name" value="Terminase_6C"/>
    <property type="match status" value="1"/>
</dbReference>
<evidence type="ECO:0000259" key="5">
    <source>
        <dbReference type="Pfam" id="PF17289"/>
    </source>
</evidence>
<keyword evidence="2" id="KW-0547">Nucleotide-binding</keyword>
<evidence type="ECO:0000313" key="6">
    <source>
        <dbReference type="EMBL" id="CAB4139611.1"/>
    </source>
</evidence>
<dbReference type="GO" id="GO:0005524">
    <property type="term" value="F:ATP binding"/>
    <property type="evidence" value="ECO:0007669"/>
    <property type="project" value="UniProtKB-KW"/>
</dbReference>
<evidence type="ECO:0000256" key="2">
    <source>
        <dbReference type="ARBA" id="ARBA00022741"/>
    </source>
</evidence>
<name>A0A6J5M006_9CAUD</name>
<keyword evidence="3" id="KW-0067">ATP-binding</keyword>
<evidence type="ECO:0000256" key="3">
    <source>
        <dbReference type="ARBA" id="ARBA00022840"/>
    </source>
</evidence>
<keyword evidence="4" id="KW-0231">Viral genome packaging</keyword>
<proteinExistence type="predicted"/>
<dbReference type="InterPro" id="IPR035421">
    <property type="entry name" value="Terminase_6C"/>
</dbReference>
<dbReference type="EMBL" id="LR796359">
    <property type="protein sequence ID" value="CAB4139611.1"/>
    <property type="molecule type" value="Genomic_DNA"/>
</dbReference>
<protein>
    <submittedName>
        <fullName evidence="6">Terminase RNaseH-like domain containing protein</fullName>
    </submittedName>
</protein>
<dbReference type="InterPro" id="IPR027417">
    <property type="entry name" value="P-loop_NTPase"/>
</dbReference>
<organism evidence="6">
    <name type="scientific">uncultured Caudovirales phage</name>
    <dbReference type="NCBI Taxonomy" id="2100421"/>
    <lineage>
        <taxon>Viruses</taxon>
        <taxon>Duplodnaviria</taxon>
        <taxon>Heunggongvirae</taxon>
        <taxon>Uroviricota</taxon>
        <taxon>Caudoviricetes</taxon>
        <taxon>Peduoviridae</taxon>
        <taxon>Maltschvirus</taxon>
        <taxon>Maltschvirus maltsch</taxon>
    </lineage>
</organism>
<dbReference type="Gene3D" id="3.30.420.240">
    <property type="match status" value="1"/>
</dbReference>
<reference evidence="6" key="1">
    <citation type="submission" date="2020-04" db="EMBL/GenBank/DDBJ databases">
        <authorList>
            <person name="Chiriac C."/>
            <person name="Salcher M."/>
            <person name="Ghai R."/>
            <person name="Kavagutti S V."/>
        </authorList>
    </citation>
    <scope>NUCLEOTIDE SEQUENCE</scope>
</reference>